<dbReference type="Gene3D" id="3.30.70.1280">
    <property type="entry name" value="SP0830-like domains"/>
    <property type="match status" value="1"/>
</dbReference>
<dbReference type="RefSeq" id="WP_379935778.1">
    <property type="nucleotide sequence ID" value="NZ_JBHTHY010000014.1"/>
</dbReference>
<evidence type="ECO:0000313" key="2">
    <source>
        <dbReference type="Proteomes" id="UP001597012"/>
    </source>
</evidence>
<evidence type="ECO:0000313" key="1">
    <source>
        <dbReference type="EMBL" id="MFD0798872.1"/>
    </source>
</evidence>
<dbReference type="PIRSF" id="PIRSF008502">
    <property type="entry name" value="UCP008502"/>
    <property type="match status" value="1"/>
</dbReference>
<dbReference type="PANTHER" id="PTHR36439">
    <property type="entry name" value="BLL4334 PROTEIN"/>
    <property type="match status" value="1"/>
</dbReference>
<dbReference type="Pfam" id="PF08002">
    <property type="entry name" value="DUF1697"/>
    <property type="match status" value="1"/>
</dbReference>
<comment type="caution">
    <text evidence="1">The sequence shown here is derived from an EMBL/GenBank/DDBJ whole genome shotgun (WGS) entry which is preliminary data.</text>
</comment>
<accession>A0ABW3B6E0</accession>
<dbReference type="EMBL" id="JBHTHY010000014">
    <property type="protein sequence ID" value="MFD0798872.1"/>
    <property type="molecule type" value="Genomic_DNA"/>
</dbReference>
<name>A0ABW3B6E0_9FLAO</name>
<dbReference type="SUPFAM" id="SSF160379">
    <property type="entry name" value="SP0830-like"/>
    <property type="match status" value="1"/>
</dbReference>
<dbReference type="Proteomes" id="UP001597012">
    <property type="component" value="Unassembled WGS sequence"/>
</dbReference>
<sequence>MNTFIAFLRGINVGGKNRMPMSVLRLALENAGFKNVRTYIQSGNIVFESEMRSTDLISETIGKTIENTFGFSVPVLVMTKKQTALILSQSPYNREVHISMNETYFVLLFEPPAQELLKVFNGLSFANEEFKTTENCVHLLCLNGYGKARLNNTLVESKLQVTATARNYRTMQKVLALL</sequence>
<reference evidence="2" key="1">
    <citation type="journal article" date="2019" name="Int. J. Syst. Evol. Microbiol.">
        <title>The Global Catalogue of Microorganisms (GCM) 10K type strain sequencing project: providing services to taxonomists for standard genome sequencing and annotation.</title>
        <authorList>
            <consortium name="The Broad Institute Genomics Platform"/>
            <consortium name="The Broad Institute Genome Sequencing Center for Infectious Disease"/>
            <person name="Wu L."/>
            <person name="Ma J."/>
        </authorList>
    </citation>
    <scope>NUCLEOTIDE SEQUENCE [LARGE SCALE GENOMIC DNA]</scope>
    <source>
        <strain evidence="2">CCUG 61948</strain>
    </source>
</reference>
<gene>
    <name evidence="1" type="ORF">ACFQZJ_15480</name>
</gene>
<proteinExistence type="predicted"/>
<keyword evidence="2" id="KW-1185">Reference proteome</keyword>
<protein>
    <submittedName>
        <fullName evidence="1">DUF1697 domain-containing protein</fullName>
    </submittedName>
</protein>
<organism evidence="1 2">
    <name type="scientific">Maribacter chungangensis</name>
    <dbReference type="NCBI Taxonomy" id="1069117"/>
    <lineage>
        <taxon>Bacteria</taxon>
        <taxon>Pseudomonadati</taxon>
        <taxon>Bacteroidota</taxon>
        <taxon>Flavobacteriia</taxon>
        <taxon>Flavobacteriales</taxon>
        <taxon>Flavobacteriaceae</taxon>
        <taxon>Maribacter</taxon>
    </lineage>
</organism>
<dbReference type="InterPro" id="IPR012545">
    <property type="entry name" value="DUF1697"/>
</dbReference>
<dbReference type="PANTHER" id="PTHR36439:SF1">
    <property type="entry name" value="DUF1697 DOMAIN-CONTAINING PROTEIN"/>
    <property type="match status" value="1"/>
</dbReference>